<dbReference type="InterPro" id="IPR027478">
    <property type="entry name" value="LdcA_N"/>
</dbReference>
<name>A0A6L9Y6N7_9BURK</name>
<dbReference type="InterPro" id="IPR027461">
    <property type="entry name" value="Carboxypeptidase_A_C_sf"/>
</dbReference>
<dbReference type="SUPFAM" id="SSF52317">
    <property type="entry name" value="Class I glutamine amidotransferase-like"/>
    <property type="match status" value="1"/>
</dbReference>
<dbReference type="Gene3D" id="3.40.50.10740">
    <property type="entry name" value="Class I glutamine amidotransferase-like"/>
    <property type="match status" value="1"/>
</dbReference>
<evidence type="ECO:0000256" key="2">
    <source>
        <dbReference type="ARBA" id="ARBA00022645"/>
    </source>
</evidence>
<keyword evidence="9" id="KW-1185">Reference proteome</keyword>
<dbReference type="Proteomes" id="UP000477651">
    <property type="component" value="Unassembled WGS sequence"/>
</dbReference>
<dbReference type="GO" id="GO:0004180">
    <property type="term" value="F:carboxypeptidase activity"/>
    <property type="evidence" value="ECO:0007669"/>
    <property type="project" value="UniProtKB-KW"/>
</dbReference>
<dbReference type="GO" id="GO:0008236">
    <property type="term" value="F:serine-type peptidase activity"/>
    <property type="evidence" value="ECO:0007669"/>
    <property type="project" value="UniProtKB-KW"/>
</dbReference>
<dbReference type="AlphaFoldDB" id="A0A6L9Y6N7"/>
<dbReference type="InterPro" id="IPR040921">
    <property type="entry name" value="Peptidase_S66C"/>
</dbReference>
<gene>
    <name evidence="8" type="ORF">F9B74_04025</name>
</gene>
<dbReference type="InterPro" id="IPR029062">
    <property type="entry name" value="Class_I_gatase-like"/>
</dbReference>
<dbReference type="Gene3D" id="3.50.30.60">
    <property type="entry name" value="LD-carboxypeptidase A C-terminal domain-like"/>
    <property type="match status" value="1"/>
</dbReference>
<feature type="domain" description="LD-carboxypeptidase N-terminal" evidence="6">
    <location>
        <begin position="45"/>
        <end position="159"/>
    </location>
</feature>
<dbReference type="InterPro" id="IPR003507">
    <property type="entry name" value="S66_fam"/>
</dbReference>
<protein>
    <submittedName>
        <fullName evidence="8">LD-carboxypeptidase</fullName>
    </submittedName>
</protein>
<dbReference type="SUPFAM" id="SSF141986">
    <property type="entry name" value="LD-carboxypeptidase A C-terminal domain-like"/>
    <property type="match status" value="1"/>
</dbReference>
<sequence length="376" mass="41752">MVSNPKRQDSNQLEQLVNDAQILFDEADDVPFTREPYENALGLYLISPSGALIEPERLVIAEHKLTTLGFDVRIDKAADSRYMRFAATDKERAKAFSRAAKDDASIVMATRGGYGLSRILHHIDWKLLEKNPKVYVGYSDFTAFNLALLAKTGLPSFTGPNAVGDFGADMVDDLIADIFVEAMRGELEILSFIAEDADSVDEEGILWGGNLAVLCSLIGTPYLPKIKKGILFLEDVNEHPYRVERMLIQLLHAGILSKQKAIVFGEFSDYKLTKFDNGYDMAEVIRWLRSEVNIPVITGLPYGHGEMRVTLPIGKKVGIATEDGMAYLVIDKHEHDVETHTDNQGVYLNCGCSLVCQGKHETPSKPEAKASKKNKK</sequence>
<evidence type="ECO:0000313" key="8">
    <source>
        <dbReference type="EMBL" id="NEN75494.1"/>
    </source>
</evidence>
<evidence type="ECO:0000313" key="9">
    <source>
        <dbReference type="Proteomes" id="UP000477651"/>
    </source>
</evidence>
<evidence type="ECO:0000259" key="7">
    <source>
        <dbReference type="Pfam" id="PF17676"/>
    </source>
</evidence>
<dbReference type="InterPro" id="IPR040449">
    <property type="entry name" value="Peptidase_S66_N"/>
</dbReference>
<organism evidence="8 9">
    <name type="scientific">Pelistega ratti</name>
    <dbReference type="NCBI Taxonomy" id="2652177"/>
    <lineage>
        <taxon>Bacteria</taxon>
        <taxon>Pseudomonadati</taxon>
        <taxon>Pseudomonadota</taxon>
        <taxon>Betaproteobacteria</taxon>
        <taxon>Burkholderiales</taxon>
        <taxon>Alcaligenaceae</taxon>
        <taxon>Pelistega</taxon>
    </lineage>
</organism>
<dbReference type="RefSeq" id="WP_159990732.1">
    <property type="nucleotide sequence ID" value="NZ_CP047165.1"/>
</dbReference>
<dbReference type="CDD" id="cd07025">
    <property type="entry name" value="Peptidase_S66"/>
    <property type="match status" value="1"/>
</dbReference>
<comment type="caution">
    <text evidence="8">The sequence shown here is derived from an EMBL/GenBank/DDBJ whole genome shotgun (WGS) entry which is preliminary data.</text>
</comment>
<accession>A0A6L9Y6N7</accession>
<keyword evidence="2 8" id="KW-0121">Carboxypeptidase</keyword>
<evidence type="ECO:0000256" key="1">
    <source>
        <dbReference type="ARBA" id="ARBA00010233"/>
    </source>
</evidence>
<dbReference type="PANTHER" id="PTHR30237">
    <property type="entry name" value="MURAMOYLTETRAPEPTIDE CARBOXYPEPTIDASE"/>
    <property type="match status" value="1"/>
</dbReference>
<evidence type="ECO:0000256" key="5">
    <source>
        <dbReference type="ARBA" id="ARBA00022825"/>
    </source>
</evidence>
<evidence type="ECO:0000256" key="4">
    <source>
        <dbReference type="ARBA" id="ARBA00022801"/>
    </source>
</evidence>
<keyword evidence="3" id="KW-0645">Protease</keyword>
<dbReference type="PANTHER" id="PTHR30237:SF2">
    <property type="entry name" value="MUREIN TETRAPEPTIDE CARBOXYPEPTIDASE"/>
    <property type="match status" value="1"/>
</dbReference>
<keyword evidence="5" id="KW-0720">Serine protease</keyword>
<evidence type="ECO:0000259" key="6">
    <source>
        <dbReference type="Pfam" id="PF02016"/>
    </source>
</evidence>
<dbReference type="Pfam" id="PF02016">
    <property type="entry name" value="Peptidase_S66"/>
    <property type="match status" value="1"/>
</dbReference>
<dbReference type="Pfam" id="PF17676">
    <property type="entry name" value="Peptidase_S66C"/>
    <property type="match status" value="1"/>
</dbReference>
<dbReference type="EMBL" id="JAAGYR010000005">
    <property type="protein sequence ID" value="NEN75494.1"/>
    <property type="molecule type" value="Genomic_DNA"/>
</dbReference>
<proteinExistence type="inferred from homology"/>
<reference evidence="8 9" key="1">
    <citation type="submission" date="2020-02" db="EMBL/GenBank/DDBJ databases">
        <title>Pelistega sp. NLN82 were isolated from wild rodents of the Hainan Island.</title>
        <authorList>
            <person name="Niu N."/>
            <person name="Zhou J."/>
        </authorList>
    </citation>
    <scope>NUCLEOTIDE SEQUENCE [LARGE SCALE GENOMIC DNA]</scope>
    <source>
        <strain evidence="8 9">NLN82</strain>
    </source>
</reference>
<keyword evidence="4" id="KW-0378">Hydrolase</keyword>
<comment type="similarity">
    <text evidence="1">Belongs to the peptidase S66 family.</text>
</comment>
<evidence type="ECO:0000256" key="3">
    <source>
        <dbReference type="ARBA" id="ARBA00022670"/>
    </source>
</evidence>
<dbReference type="GO" id="GO:0006508">
    <property type="term" value="P:proteolysis"/>
    <property type="evidence" value="ECO:0007669"/>
    <property type="project" value="UniProtKB-KW"/>
</dbReference>
<feature type="domain" description="LD-carboxypeptidase C-terminal" evidence="7">
    <location>
        <begin position="203"/>
        <end position="317"/>
    </location>
</feature>